<organism evidence="5 6">
    <name type="scientific">Ruminococcus gauvreauii</name>
    <dbReference type="NCBI Taxonomy" id="438033"/>
    <lineage>
        <taxon>Bacteria</taxon>
        <taxon>Bacillati</taxon>
        <taxon>Bacillota</taxon>
        <taxon>Clostridia</taxon>
        <taxon>Eubacteriales</taxon>
        <taxon>Oscillospiraceae</taxon>
        <taxon>Ruminococcus</taxon>
    </lineage>
</organism>
<evidence type="ECO:0000256" key="3">
    <source>
        <dbReference type="ARBA" id="ARBA00023163"/>
    </source>
</evidence>
<evidence type="ECO:0000313" key="6">
    <source>
        <dbReference type="Proteomes" id="UP001060164"/>
    </source>
</evidence>
<dbReference type="InterPro" id="IPR037923">
    <property type="entry name" value="HTH-like"/>
</dbReference>
<keyword evidence="3" id="KW-0804">Transcription</keyword>
<protein>
    <submittedName>
        <fullName evidence="5">AraC family transcriptional regulator</fullName>
    </submittedName>
</protein>
<reference evidence="5" key="1">
    <citation type="journal article" date="2022" name="Cell">
        <title>Design, construction, and in vivo augmentation of a complex gut microbiome.</title>
        <authorList>
            <person name="Cheng A.G."/>
            <person name="Ho P.Y."/>
            <person name="Aranda-Diaz A."/>
            <person name="Jain S."/>
            <person name="Yu F.B."/>
            <person name="Meng X."/>
            <person name="Wang M."/>
            <person name="Iakiviak M."/>
            <person name="Nagashima K."/>
            <person name="Zhao A."/>
            <person name="Murugkar P."/>
            <person name="Patil A."/>
            <person name="Atabakhsh K."/>
            <person name="Weakley A."/>
            <person name="Yan J."/>
            <person name="Brumbaugh A.R."/>
            <person name="Higginbottom S."/>
            <person name="Dimas A."/>
            <person name="Shiver A.L."/>
            <person name="Deutschbauer A."/>
            <person name="Neff N."/>
            <person name="Sonnenburg J.L."/>
            <person name="Huang K.C."/>
            <person name="Fischbach M.A."/>
        </authorList>
    </citation>
    <scope>NUCLEOTIDE SEQUENCE</scope>
    <source>
        <strain evidence="5">DSM 19829</strain>
    </source>
</reference>
<dbReference type="Proteomes" id="UP001060164">
    <property type="component" value="Chromosome"/>
</dbReference>
<sequence length="286" mass="32656">MRNYDIGVLATSQEYFHVASIFAKKTLFYLISGGDYQCDDTYTVVKGGMPESFYVMLVQKGTLHIEMNGRTYMAPQGTVFVLDSKIDCHYYAKARLSMQWIQFSGIMVQNFFDMLYENNEQNGPVFYIDDIMAMSKKFSFIMNMFAANQINEFQGSLSLHDILTTLTLLNPLSQEDTNLSMIEVARYIDKFYSENLTVQNLAKGCNLSVYYFIRAFQQVHGCTPHQYLASVRFDSAKHLLLTSNLSVEKIGEIVGFSSGSNFARAFKKEFGYSPTEFRDYTPSAAR</sequence>
<dbReference type="Gene3D" id="1.10.10.60">
    <property type="entry name" value="Homeodomain-like"/>
    <property type="match status" value="2"/>
</dbReference>
<name>A0ABY5VLY2_9FIRM</name>
<dbReference type="PROSITE" id="PS01124">
    <property type="entry name" value="HTH_ARAC_FAMILY_2"/>
    <property type="match status" value="1"/>
</dbReference>
<dbReference type="SUPFAM" id="SSF51215">
    <property type="entry name" value="Regulatory protein AraC"/>
    <property type="match status" value="1"/>
</dbReference>
<evidence type="ECO:0000313" key="5">
    <source>
        <dbReference type="EMBL" id="UWP61013.1"/>
    </source>
</evidence>
<dbReference type="InterPro" id="IPR003313">
    <property type="entry name" value="AraC-bd"/>
</dbReference>
<proteinExistence type="predicted"/>
<dbReference type="PANTHER" id="PTHR43280">
    <property type="entry name" value="ARAC-FAMILY TRANSCRIPTIONAL REGULATOR"/>
    <property type="match status" value="1"/>
</dbReference>
<gene>
    <name evidence="5" type="ORF">NQ502_08290</name>
</gene>
<dbReference type="PRINTS" id="PR00032">
    <property type="entry name" value="HTHARAC"/>
</dbReference>
<feature type="domain" description="HTH araC/xylS-type" evidence="4">
    <location>
        <begin position="182"/>
        <end position="280"/>
    </location>
</feature>
<dbReference type="InterPro" id="IPR009057">
    <property type="entry name" value="Homeodomain-like_sf"/>
</dbReference>
<dbReference type="RefSeq" id="WP_028529902.1">
    <property type="nucleotide sequence ID" value="NZ_CABLBR010000036.1"/>
</dbReference>
<dbReference type="Pfam" id="PF12833">
    <property type="entry name" value="HTH_18"/>
    <property type="match status" value="1"/>
</dbReference>
<dbReference type="EMBL" id="CP102290">
    <property type="protein sequence ID" value="UWP61013.1"/>
    <property type="molecule type" value="Genomic_DNA"/>
</dbReference>
<accession>A0ABY5VLY2</accession>
<evidence type="ECO:0000256" key="2">
    <source>
        <dbReference type="ARBA" id="ARBA00023125"/>
    </source>
</evidence>
<keyword evidence="2" id="KW-0238">DNA-binding</keyword>
<evidence type="ECO:0000256" key="1">
    <source>
        <dbReference type="ARBA" id="ARBA00023015"/>
    </source>
</evidence>
<dbReference type="Pfam" id="PF02311">
    <property type="entry name" value="AraC_binding"/>
    <property type="match status" value="1"/>
</dbReference>
<evidence type="ECO:0000259" key="4">
    <source>
        <dbReference type="PROSITE" id="PS01124"/>
    </source>
</evidence>
<dbReference type="InterPro" id="IPR020449">
    <property type="entry name" value="Tscrpt_reg_AraC-type_HTH"/>
</dbReference>
<dbReference type="SUPFAM" id="SSF46689">
    <property type="entry name" value="Homeodomain-like"/>
    <property type="match status" value="2"/>
</dbReference>
<dbReference type="InterPro" id="IPR018060">
    <property type="entry name" value="HTH_AraC"/>
</dbReference>
<dbReference type="PANTHER" id="PTHR43280:SF28">
    <property type="entry name" value="HTH-TYPE TRANSCRIPTIONAL ACTIVATOR RHAS"/>
    <property type="match status" value="1"/>
</dbReference>
<keyword evidence="1" id="KW-0805">Transcription regulation</keyword>
<keyword evidence="6" id="KW-1185">Reference proteome</keyword>
<dbReference type="SMART" id="SM00342">
    <property type="entry name" value="HTH_ARAC"/>
    <property type="match status" value="1"/>
</dbReference>